<dbReference type="Gene3D" id="3.20.20.80">
    <property type="entry name" value="Glycosidases"/>
    <property type="match status" value="1"/>
</dbReference>
<reference evidence="3 4" key="1">
    <citation type="submission" date="2017-12" db="EMBL/GenBank/DDBJ databases">
        <title>Comparative genomics of Botrytis spp.</title>
        <authorList>
            <person name="Valero-Jimenez C.A."/>
            <person name="Tapia P."/>
            <person name="Veloso J."/>
            <person name="Silva-Moreno E."/>
            <person name="Staats M."/>
            <person name="Valdes J.H."/>
            <person name="Van Kan J.A.L."/>
        </authorList>
    </citation>
    <scope>NUCLEOTIDE SEQUENCE [LARGE SCALE GENOMIC DNA]</scope>
    <source>
        <strain evidence="3 4">Be9601</strain>
    </source>
</reference>
<feature type="compositionally biased region" description="Low complexity" evidence="1">
    <location>
        <begin position="554"/>
        <end position="573"/>
    </location>
</feature>
<evidence type="ECO:0000313" key="4">
    <source>
        <dbReference type="Proteomes" id="UP000297229"/>
    </source>
</evidence>
<dbReference type="OrthoDB" id="1046782at2759"/>
<gene>
    <name evidence="3" type="ORF">BELL_0870g00020</name>
</gene>
<accession>A0A4Z1JFQ7</accession>
<keyword evidence="4" id="KW-1185">Reference proteome</keyword>
<dbReference type="GO" id="GO:0051118">
    <property type="term" value="F:glucan endo-1,3-alpha-glucosidase activity"/>
    <property type="evidence" value="ECO:0007669"/>
    <property type="project" value="InterPro"/>
</dbReference>
<sequence length="778" mass="82540">MVSATPFWKAILLIFAATFAIAAPTSHSACSLERKDSYNGRLVFCHFMIGIVGERVGPQDYDSDMQRAKALGIDAFALNIGVDPYTDTQLAFAYQSAANNGMKVFISFDFNWWNPSSQATQIGQMIAKYAALPAQLFVEDKAFASSFAGDQLDIAALRAGAGIPIFFAPNFHPEMGTNFGTIDGALNWLGWPNDGNNKAPTPGHNVTVEAGDAAYIEALAGKPYIAPVSPWFSTHFGPEVPYSKNWIFPSDLLWFNRWNEILTLGPQFIEIVTWNDYGESHYIGPLDSLHFDDGNSKWVNDMPHDGWLDMAKPYIAAYHAGDSSPNKYITSDQLVYWYRPNLRTLDCDATDTTMVPANNASGNYFQGRPNGWEDMQDSVFIVAMLTEPGIVTVMSGDNVQQFSAPAGASAYQVDMQVGKQQFFLQRGTEIVLESVSRHDVTDVCICGIYNFNAYVGTVPDSAAGPLLHDGLASLTAGLHVSTCSATPSLPTGFIRPTMTPPGGGTPVPPTTTKPSTTTPPNAAPPTTTPPTTTPPTTTPPTTTPPTTTPPVTTPPTTTKPSTNTTSSTTSSVPSGTCVAGIGAENFIGLCQFSCNFGYCPSPCKCTSYAATGIAAPPSTNTTGYPLAGEDPSAYAGLCDFTCNHGYCPPKACTYNKDGSPIASPAPVPAPTTIITSTVSNSSTTTKTSVPPSSPTGTKYCVEGTGPGNYLGLCEFSCMYSYCPPGPCTCTKYANTPIQAPPANSPPGRPLPGENDSYLGLCSFSCNHGYCPPTACASG</sequence>
<protein>
    <recommendedName>
        <fullName evidence="5">Alpha-1,3-glucanase/mutanase</fullName>
    </recommendedName>
</protein>
<organism evidence="3 4">
    <name type="scientific">Botrytis elliptica</name>
    <dbReference type="NCBI Taxonomy" id="278938"/>
    <lineage>
        <taxon>Eukaryota</taxon>
        <taxon>Fungi</taxon>
        <taxon>Dikarya</taxon>
        <taxon>Ascomycota</taxon>
        <taxon>Pezizomycotina</taxon>
        <taxon>Leotiomycetes</taxon>
        <taxon>Helotiales</taxon>
        <taxon>Sclerotiniaceae</taxon>
        <taxon>Botrytis</taxon>
    </lineage>
</organism>
<evidence type="ECO:0000313" key="3">
    <source>
        <dbReference type="EMBL" id="TGO67787.1"/>
    </source>
</evidence>
<dbReference type="Proteomes" id="UP000297229">
    <property type="component" value="Unassembled WGS sequence"/>
</dbReference>
<feature type="region of interest" description="Disordered" evidence="1">
    <location>
        <begin position="673"/>
        <end position="695"/>
    </location>
</feature>
<evidence type="ECO:0008006" key="5">
    <source>
        <dbReference type="Google" id="ProtNLM"/>
    </source>
</evidence>
<name>A0A4Z1JFQ7_9HELO</name>
<dbReference type="AlphaFoldDB" id="A0A4Z1JFQ7"/>
<feature type="signal peptide" evidence="2">
    <location>
        <begin position="1"/>
        <end position="22"/>
    </location>
</feature>
<keyword evidence="2" id="KW-0732">Signal</keyword>
<evidence type="ECO:0000256" key="1">
    <source>
        <dbReference type="SAM" id="MobiDB-lite"/>
    </source>
</evidence>
<dbReference type="STRING" id="278938.A0A4Z1JFQ7"/>
<evidence type="ECO:0000256" key="2">
    <source>
        <dbReference type="SAM" id="SignalP"/>
    </source>
</evidence>
<feature type="chain" id="PRO_5021491609" description="Alpha-1,3-glucanase/mutanase" evidence="2">
    <location>
        <begin position="23"/>
        <end position="778"/>
    </location>
</feature>
<feature type="compositionally biased region" description="Pro residues" evidence="1">
    <location>
        <begin position="521"/>
        <end position="553"/>
    </location>
</feature>
<dbReference type="CDD" id="cd11577">
    <property type="entry name" value="GH71"/>
    <property type="match status" value="1"/>
</dbReference>
<proteinExistence type="predicted"/>
<feature type="region of interest" description="Disordered" evidence="1">
    <location>
        <begin position="486"/>
        <end position="573"/>
    </location>
</feature>
<dbReference type="Pfam" id="PF03659">
    <property type="entry name" value="Glyco_hydro_71"/>
    <property type="match status" value="1"/>
</dbReference>
<dbReference type="EMBL" id="PQXM01000868">
    <property type="protein sequence ID" value="TGO67787.1"/>
    <property type="molecule type" value="Genomic_DNA"/>
</dbReference>
<comment type="caution">
    <text evidence="3">The sequence shown here is derived from an EMBL/GenBank/DDBJ whole genome shotgun (WGS) entry which is preliminary data.</text>
</comment>
<dbReference type="InterPro" id="IPR005197">
    <property type="entry name" value="Glyco_hydro_71"/>
</dbReference>